<accession>A0AAD5WQJ3</accession>
<keyword evidence="3" id="KW-1185">Reference proteome</keyword>
<dbReference type="InterPro" id="IPR028241">
    <property type="entry name" value="RAVE2/Rogdi"/>
</dbReference>
<dbReference type="GO" id="GO:0043291">
    <property type="term" value="C:RAVE complex"/>
    <property type="evidence" value="ECO:0007669"/>
    <property type="project" value="TreeGrafter"/>
</dbReference>
<dbReference type="PANTHER" id="PTHR13618:SF1">
    <property type="entry name" value="PROTEIN ROGDI HOMOLOG"/>
    <property type="match status" value="1"/>
</dbReference>
<evidence type="ECO:0000256" key="1">
    <source>
        <dbReference type="SAM" id="MobiDB-lite"/>
    </source>
</evidence>
<evidence type="ECO:0000313" key="3">
    <source>
        <dbReference type="Proteomes" id="UP001201980"/>
    </source>
</evidence>
<dbReference type="PANTHER" id="PTHR13618">
    <property type="entry name" value="LEUCINE ZIPPER CONTAINING TRANSCRIPTION FACTOR LZF1"/>
    <property type="match status" value="1"/>
</dbReference>
<dbReference type="Proteomes" id="UP001201980">
    <property type="component" value="Unassembled WGS sequence"/>
</dbReference>
<feature type="compositionally biased region" description="Low complexity" evidence="1">
    <location>
        <begin position="269"/>
        <end position="291"/>
    </location>
</feature>
<reference evidence="2" key="1">
    <citation type="submission" date="2022-07" db="EMBL/GenBank/DDBJ databases">
        <title>Draft genome sequence of Zalerion maritima ATCC 34329, a (micro)plastics degrading marine fungus.</title>
        <authorList>
            <person name="Paco A."/>
            <person name="Goncalves M.F.M."/>
            <person name="Rocha-Santos T.A.P."/>
            <person name="Alves A."/>
        </authorList>
    </citation>
    <scope>NUCLEOTIDE SEQUENCE</scope>
    <source>
        <strain evidence="2">ATCC 34329</strain>
    </source>
</reference>
<dbReference type="EMBL" id="JAKWBI020000309">
    <property type="protein sequence ID" value="KAJ2896850.1"/>
    <property type="molecule type" value="Genomic_DNA"/>
</dbReference>
<evidence type="ECO:0000313" key="2">
    <source>
        <dbReference type="EMBL" id="KAJ2896850.1"/>
    </source>
</evidence>
<protein>
    <submittedName>
        <fullName evidence="2">RAVE subunit 2/Rogdi</fullName>
    </submittedName>
</protein>
<organism evidence="2 3">
    <name type="scientific">Zalerion maritima</name>
    <dbReference type="NCBI Taxonomy" id="339359"/>
    <lineage>
        <taxon>Eukaryota</taxon>
        <taxon>Fungi</taxon>
        <taxon>Dikarya</taxon>
        <taxon>Ascomycota</taxon>
        <taxon>Pezizomycotina</taxon>
        <taxon>Sordariomycetes</taxon>
        <taxon>Lulworthiomycetidae</taxon>
        <taxon>Lulworthiales</taxon>
        <taxon>Lulworthiaceae</taxon>
        <taxon>Zalerion</taxon>
    </lineage>
</organism>
<proteinExistence type="predicted"/>
<name>A0AAD5WQJ3_9PEZI</name>
<sequence length="375" mass="40363">MAVELWPPIAPHELKKAEEDDLQREVKWLVEEIHETLQIVRHGLEDCYALLAPIDPGSTLPLTTPGKEFVKGTVHIRLRTLPPQTLTIDPAHPIHVNPLLTLTNLVNQAIDMLTLTLSVPINAHFMNAQLRLFASLIADAGDIIKGPPPIPASRDWTHESVSPLHFSPPMGAQQTYITSNSVFSGSGSMRGGGVFGGGEKEPPCPPMSMHIGLRDGNLMLYIRALEPVDQHVGFGTKLALAIGTTRRLEHDEADRVFSFAVPSEPYRPGSSASVAGSSSGGMATSASMEMSSGGGSGSATKKKMPTMLSVAMRKASVTSLERKKELEVYVREKVEVTTGDPSLISVQLKLNDIGHKVALARRNLAAALGEDDPED</sequence>
<dbReference type="AlphaFoldDB" id="A0AAD5WQJ3"/>
<dbReference type="Pfam" id="PF10259">
    <property type="entry name" value="Rogdi_lz"/>
    <property type="match status" value="1"/>
</dbReference>
<feature type="region of interest" description="Disordered" evidence="1">
    <location>
        <begin position="265"/>
        <end position="302"/>
    </location>
</feature>
<comment type="caution">
    <text evidence="2">The sequence shown here is derived from an EMBL/GenBank/DDBJ whole genome shotgun (WGS) entry which is preliminary data.</text>
</comment>
<gene>
    <name evidence="2" type="ORF">MKZ38_005149</name>
</gene>